<name>A0A4U5MV22_STECR</name>
<reference evidence="3 4" key="2">
    <citation type="journal article" date="2019" name="G3 (Bethesda)">
        <title>Hybrid Assembly of the Genome of the Entomopathogenic Nematode Steinernema carpocapsae Identifies the X-Chromosome.</title>
        <authorList>
            <person name="Serra L."/>
            <person name="Macchietto M."/>
            <person name="Macias-Munoz A."/>
            <person name="McGill C.J."/>
            <person name="Rodriguez I.M."/>
            <person name="Rodriguez B."/>
            <person name="Murad R."/>
            <person name="Mortazavi A."/>
        </authorList>
    </citation>
    <scope>NUCLEOTIDE SEQUENCE [LARGE SCALE GENOMIC DNA]</scope>
    <source>
        <strain evidence="3 4">ALL</strain>
    </source>
</reference>
<comment type="caution">
    <text evidence="3">The sequence shown here is derived from an EMBL/GenBank/DDBJ whole genome shotgun (WGS) entry which is preliminary data.</text>
</comment>
<feature type="signal peptide" evidence="2">
    <location>
        <begin position="1"/>
        <end position="23"/>
    </location>
</feature>
<dbReference type="STRING" id="34508.A0A4U5MV22"/>
<feature type="compositionally biased region" description="Polar residues" evidence="1">
    <location>
        <begin position="495"/>
        <end position="522"/>
    </location>
</feature>
<dbReference type="OrthoDB" id="6133309at2759"/>
<reference evidence="3 4" key="1">
    <citation type="journal article" date="2015" name="Genome Biol.">
        <title>Comparative genomics of Steinernema reveals deeply conserved gene regulatory networks.</title>
        <authorList>
            <person name="Dillman A.R."/>
            <person name="Macchietto M."/>
            <person name="Porter C.F."/>
            <person name="Rogers A."/>
            <person name="Williams B."/>
            <person name="Antoshechkin I."/>
            <person name="Lee M.M."/>
            <person name="Goodwin Z."/>
            <person name="Lu X."/>
            <person name="Lewis E.E."/>
            <person name="Goodrich-Blair H."/>
            <person name="Stock S.P."/>
            <person name="Adams B.J."/>
            <person name="Sternberg P.W."/>
            <person name="Mortazavi A."/>
        </authorList>
    </citation>
    <scope>NUCLEOTIDE SEQUENCE [LARGE SCALE GENOMIC DNA]</scope>
    <source>
        <strain evidence="3 4">ALL</strain>
    </source>
</reference>
<feature type="compositionally biased region" description="Polar residues" evidence="1">
    <location>
        <begin position="353"/>
        <end position="368"/>
    </location>
</feature>
<feature type="region of interest" description="Disordered" evidence="1">
    <location>
        <begin position="726"/>
        <end position="746"/>
    </location>
</feature>
<evidence type="ECO:0000256" key="2">
    <source>
        <dbReference type="SAM" id="SignalP"/>
    </source>
</evidence>
<accession>A0A4U5MV22</accession>
<keyword evidence="4" id="KW-1185">Reference proteome</keyword>
<dbReference type="InterPro" id="IPR053337">
    <property type="entry name" value="AT-2_adhesin"/>
</dbReference>
<dbReference type="AlphaFoldDB" id="A0A4U5MV22"/>
<feature type="compositionally biased region" description="Polar residues" evidence="1">
    <location>
        <begin position="413"/>
        <end position="428"/>
    </location>
</feature>
<proteinExistence type="predicted"/>
<feature type="compositionally biased region" description="Polar residues" evidence="1">
    <location>
        <begin position="448"/>
        <end position="475"/>
    </location>
</feature>
<gene>
    <name evidence="3" type="ORF">L596_020688</name>
</gene>
<feature type="compositionally biased region" description="Polar residues" evidence="1">
    <location>
        <begin position="535"/>
        <end position="546"/>
    </location>
</feature>
<dbReference type="PANTHER" id="PTHR37001:SF5">
    <property type="entry name" value="RIIA DOMAIN-CONTAINING PROTEIN"/>
    <property type="match status" value="1"/>
</dbReference>
<feature type="compositionally biased region" description="Pro residues" evidence="1">
    <location>
        <begin position="401"/>
        <end position="412"/>
    </location>
</feature>
<sequence>MVSIRQSSSVALIACSFVLGTLAAYDSSPQAIQKRFESCWSVVQPQVDGGCLLLSAFNAHLSLLSSSQAELCKPVISDIETSIIGNASLSLEKQFSFAAYRIHNFFQANLAIQQSLAFQNIGSWGCFSDLYPTAVQVSGTTVGDLLDDVGGVAKVLLKAVGGLADSLLSLLQSVLSVVLGLVSKIVGSLTDQLASCAQVVLQLTKTIPGVVKPLFKVSFGIWGDFQMFFDVCMNTYRYLLVPDLFALVDGEFQLVLDLQAAINNVTFNWLEAEKSALQQYIVFVKGCLSNATLEQEQKLTQIVAQFFILVEIDAQAAAKCSAIPILVEKDFGCLYDLIVCWSYNLVCGGKPQPTNTPSVTSKPITSVPTAKPSPLPTLPSEQPSEKPTPKPTEMPTERPTPKPTEQPSPKPTHQPTVQPQPSQKPSETPTEHPLTPKPTEMPTERPTPKTTEQPSSKPTHQPTVQPQPSQKPSETPTEHPLTPKPTEMPTERPTSKPTEQPSSKPTHQPTVQPQPSQKPSETPTEHPLTPKPTAGLTSAPATTRTPCHNDDCRRCQNVIEIIIIKANGKCALLDTLEGLLSSVDASVKAKLQVLINTLTAVIKAGKTDAEDVVLQCAYELSTILAEAKKNSAAAIKFAEIAAWGTINDLLNVAIALKASKAPSVIVLVPGNNGSTCALLEALLNVSVHVEAENQFSFKAFISKINSCVFSKKSTTAILAEIANEFNSSSPPTPGRNPFSPVAPSRTSALSRSSSTFAASGAVSTFSRVSSSPAPSSAVFWPISTALLDSWEESSATCSDSSTAFLAASPTLSTTLPSPSSRKSTASSFSFSASSAASPLFSPSSTSTPSPSASPSTSEPSATSSTAILW</sequence>
<organism evidence="3 4">
    <name type="scientific">Steinernema carpocapsae</name>
    <name type="common">Entomopathogenic nematode</name>
    <dbReference type="NCBI Taxonomy" id="34508"/>
    <lineage>
        <taxon>Eukaryota</taxon>
        <taxon>Metazoa</taxon>
        <taxon>Ecdysozoa</taxon>
        <taxon>Nematoda</taxon>
        <taxon>Chromadorea</taxon>
        <taxon>Rhabditida</taxon>
        <taxon>Tylenchina</taxon>
        <taxon>Panagrolaimomorpha</taxon>
        <taxon>Strongyloidoidea</taxon>
        <taxon>Steinernematidae</taxon>
        <taxon>Steinernema</taxon>
    </lineage>
</organism>
<keyword evidence="2" id="KW-0732">Signal</keyword>
<dbReference type="PANTHER" id="PTHR37001">
    <property type="entry name" value="PHOSPHORYN, PUTATIVE-RELATED-RELATED"/>
    <property type="match status" value="1"/>
</dbReference>
<dbReference type="Proteomes" id="UP000298663">
    <property type="component" value="Unassembled WGS sequence"/>
</dbReference>
<feature type="chain" id="PRO_5020745257" evidence="2">
    <location>
        <begin position="24"/>
        <end position="869"/>
    </location>
</feature>
<evidence type="ECO:0000313" key="4">
    <source>
        <dbReference type="Proteomes" id="UP000298663"/>
    </source>
</evidence>
<feature type="region of interest" description="Disordered" evidence="1">
    <location>
        <begin position="834"/>
        <end position="869"/>
    </location>
</feature>
<dbReference type="EMBL" id="AZBU02000006">
    <property type="protein sequence ID" value="TKR73373.1"/>
    <property type="molecule type" value="Genomic_DNA"/>
</dbReference>
<protein>
    <submittedName>
        <fullName evidence="3">Uncharacterized protein</fullName>
    </submittedName>
</protein>
<evidence type="ECO:0000313" key="3">
    <source>
        <dbReference type="EMBL" id="TKR73373.1"/>
    </source>
</evidence>
<evidence type="ECO:0000256" key="1">
    <source>
        <dbReference type="SAM" id="MobiDB-lite"/>
    </source>
</evidence>
<feature type="region of interest" description="Disordered" evidence="1">
    <location>
        <begin position="353"/>
        <end position="550"/>
    </location>
</feature>